<feature type="transmembrane region" description="Helical" evidence="1">
    <location>
        <begin position="432"/>
        <end position="450"/>
    </location>
</feature>
<dbReference type="RefSeq" id="WP_187776795.1">
    <property type="nucleotide sequence ID" value="NZ_JACTUZ010000002.1"/>
</dbReference>
<comment type="caution">
    <text evidence="3">The sequence shown here is derived from an EMBL/GenBank/DDBJ whole genome shotgun (WGS) entry which is preliminary data.</text>
</comment>
<name>A0ABR7R1W1_9PROT</name>
<dbReference type="Proteomes" id="UP000603940">
    <property type="component" value="Unassembled WGS sequence"/>
</dbReference>
<proteinExistence type="predicted"/>
<dbReference type="EMBL" id="JACTUZ010000002">
    <property type="protein sequence ID" value="MBC9175633.1"/>
    <property type="molecule type" value="Genomic_DNA"/>
</dbReference>
<reference evidence="3 4" key="1">
    <citation type="journal article" date="2009" name="Int. J. Syst. Evol. Microbiol.">
        <title>Transfer of Teichococcus ludipueritiae and Muricoccus roseus to the genus Roseomonas, as Roseomonas ludipueritiae comb. nov. and Roseomonas rosea comb. nov., respectively, and emended description of the genus Roseomonas.</title>
        <authorList>
            <person name="Sanchez-Porro C."/>
            <person name="Gallego V."/>
            <person name="Busse H.J."/>
            <person name="Kampfer P."/>
            <person name="Ventosa A."/>
        </authorList>
    </citation>
    <scope>NUCLEOTIDE SEQUENCE [LARGE SCALE GENOMIC DNA]</scope>
    <source>
        <strain evidence="3 4">DSM 14915</strain>
    </source>
</reference>
<evidence type="ECO:0000313" key="3">
    <source>
        <dbReference type="EMBL" id="MBC9175633.1"/>
    </source>
</evidence>
<feature type="domain" description="DUF112" evidence="2">
    <location>
        <begin position="20"/>
        <end position="435"/>
    </location>
</feature>
<protein>
    <submittedName>
        <fullName evidence="3">Tripartite tricarboxylate transporter permease</fullName>
    </submittedName>
</protein>
<gene>
    <name evidence="3" type="ORF">IBL25_01565</name>
</gene>
<dbReference type="PANTHER" id="PTHR35342">
    <property type="entry name" value="TRICARBOXYLIC TRANSPORT PROTEIN"/>
    <property type="match status" value="1"/>
</dbReference>
<dbReference type="InterPro" id="IPR002823">
    <property type="entry name" value="DUF112_TM"/>
</dbReference>
<keyword evidence="1" id="KW-0812">Transmembrane</keyword>
<feature type="transmembrane region" description="Helical" evidence="1">
    <location>
        <begin position="200"/>
        <end position="223"/>
    </location>
</feature>
<feature type="transmembrane region" description="Helical" evidence="1">
    <location>
        <begin position="353"/>
        <end position="375"/>
    </location>
</feature>
<feature type="transmembrane region" description="Helical" evidence="1">
    <location>
        <begin position="147"/>
        <end position="180"/>
    </location>
</feature>
<feature type="transmembrane region" description="Helical" evidence="1">
    <location>
        <begin position="462"/>
        <end position="485"/>
    </location>
</feature>
<feature type="transmembrane region" description="Helical" evidence="1">
    <location>
        <begin position="61"/>
        <end position="86"/>
    </location>
</feature>
<keyword evidence="4" id="KW-1185">Reference proteome</keyword>
<keyword evidence="1" id="KW-1133">Transmembrane helix</keyword>
<dbReference type="PANTHER" id="PTHR35342:SF5">
    <property type="entry name" value="TRICARBOXYLIC TRANSPORT PROTEIN"/>
    <property type="match status" value="1"/>
</dbReference>
<feature type="transmembrane region" description="Helical" evidence="1">
    <location>
        <begin position="20"/>
        <end position="49"/>
    </location>
</feature>
<dbReference type="Pfam" id="PF01970">
    <property type="entry name" value="TctA"/>
    <property type="match status" value="1"/>
</dbReference>
<keyword evidence="1" id="KW-0472">Membrane</keyword>
<organism evidence="3 4">
    <name type="scientific">Pseudoroseomonas ludipueritiae</name>
    <dbReference type="NCBI Taxonomy" id="198093"/>
    <lineage>
        <taxon>Bacteria</taxon>
        <taxon>Pseudomonadati</taxon>
        <taxon>Pseudomonadota</taxon>
        <taxon>Alphaproteobacteria</taxon>
        <taxon>Acetobacterales</taxon>
        <taxon>Acetobacteraceae</taxon>
        <taxon>Pseudoroseomonas</taxon>
    </lineage>
</organism>
<feature type="transmembrane region" description="Helical" evidence="1">
    <location>
        <begin position="382"/>
        <end position="403"/>
    </location>
</feature>
<sequence length="501" mass="52188">MGSFHDFLIGFTIALTPENLLYAFIGCLVGTLVGVLPGIGSAGGMIILLPLTYQLDPTGAIIMLAAIFYGSYYGGTISTVLMAVPGEVASVVTMLDGTEMARRGRAGVALSIAAIGSCIGGTASVLALVLIAPFLTDVALKFGPPEFFALLVIGLATLALLAGASMLRALAMAVFGLLLGTVGTDPTMGTPRFDLGFTNLLGGLDFVPVVMGLFGLSEILLSYGQPPPVVNAKSMNSLYPTRQDLRDSAGPVGRGTVLGFLLGLVPGTTQALASFISYGVEKAFARRPETFGKGAIQGVAGPETANNAHANAALIPLFTLGIPGSPSVAILLGAFIMNGLAPGPLLFSERPQVVWPIIASMIIGNVMLLVLNVPLVGWWVRILRIPVGILNPLIVLFICLGTYLVNNSVFDVWVMLLFGLLGVVLRKLEFPLAPVALTLIIGPLMEGALRQSLSISRGSLDILVRSPLACALLVCAAVVLTVPLWSRRARARGQLGKDATD</sequence>
<feature type="transmembrane region" description="Helical" evidence="1">
    <location>
        <begin position="409"/>
        <end position="425"/>
    </location>
</feature>
<feature type="transmembrane region" description="Helical" evidence="1">
    <location>
        <begin position="106"/>
        <end position="135"/>
    </location>
</feature>
<evidence type="ECO:0000256" key="1">
    <source>
        <dbReference type="SAM" id="Phobius"/>
    </source>
</evidence>
<evidence type="ECO:0000313" key="4">
    <source>
        <dbReference type="Proteomes" id="UP000603940"/>
    </source>
</evidence>
<accession>A0ABR7R1W1</accession>
<evidence type="ECO:0000259" key="2">
    <source>
        <dbReference type="Pfam" id="PF01970"/>
    </source>
</evidence>